<accession>A0A8J7QSY2</accession>
<dbReference type="RefSeq" id="WP_207863147.1">
    <property type="nucleotide sequence ID" value="NZ_JAFREP010000051.1"/>
</dbReference>
<dbReference type="Proteomes" id="UP000664417">
    <property type="component" value="Unassembled WGS sequence"/>
</dbReference>
<keyword evidence="2" id="KW-1185">Reference proteome</keyword>
<dbReference type="EMBL" id="JAFREP010000051">
    <property type="protein sequence ID" value="MBO1323168.1"/>
    <property type="molecule type" value="Genomic_DNA"/>
</dbReference>
<protein>
    <recommendedName>
        <fullName evidence="3">Ankyrin repeat domain-containing protein</fullName>
    </recommendedName>
</protein>
<organism evidence="1 2">
    <name type="scientific">Acanthopleuribacter pedis</name>
    <dbReference type="NCBI Taxonomy" id="442870"/>
    <lineage>
        <taxon>Bacteria</taxon>
        <taxon>Pseudomonadati</taxon>
        <taxon>Acidobacteriota</taxon>
        <taxon>Holophagae</taxon>
        <taxon>Acanthopleuribacterales</taxon>
        <taxon>Acanthopleuribacteraceae</taxon>
        <taxon>Acanthopleuribacter</taxon>
    </lineage>
</organism>
<gene>
    <name evidence="1" type="ORF">J3U88_32185</name>
</gene>
<reference evidence="1" key="1">
    <citation type="submission" date="2021-03" db="EMBL/GenBank/DDBJ databases">
        <authorList>
            <person name="Wang G."/>
        </authorList>
    </citation>
    <scope>NUCLEOTIDE SEQUENCE</scope>
    <source>
        <strain evidence="1">KCTC 12899</strain>
    </source>
</reference>
<evidence type="ECO:0000313" key="2">
    <source>
        <dbReference type="Proteomes" id="UP000664417"/>
    </source>
</evidence>
<sequence>MKTFAELIAVVCDIGRGRSAAQADEELGASDFMVFSDQGLHALAWLACTGEAAALRYLLERGADPDQVSTIYGAYQLSGPALMFALINEAGDSDHKVALLKRLLANTKAPNVSVRWREEGQRRYTQRTYAEGSHIQFGMALAKLHKARMDEYPYDPVPRDLFQGVQAMLRELKQAGLTTDAATKAELDALLLQEVAPCKPMDAAVVYQQAITELTVGDRVSDYSDAAQWVCVHYLRNPNFVSCPEWAQLIRHIIDHSLTFEEVAEDLYGEPVSFEDDEGGLCQGWDEHNAFSLLCSILADEAATANPEWADLLVYLLKEQLTYDGYAHLDTIMNACFEQSWFQKHADRDRIKAAAATYL</sequence>
<dbReference type="AlphaFoldDB" id="A0A8J7QSY2"/>
<evidence type="ECO:0000313" key="1">
    <source>
        <dbReference type="EMBL" id="MBO1323168.1"/>
    </source>
</evidence>
<comment type="caution">
    <text evidence="1">The sequence shown here is derived from an EMBL/GenBank/DDBJ whole genome shotgun (WGS) entry which is preliminary data.</text>
</comment>
<proteinExistence type="predicted"/>
<evidence type="ECO:0008006" key="3">
    <source>
        <dbReference type="Google" id="ProtNLM"/>
    </source>
</evidence>
<name>A0A8J7QSY2_9BACT</name>